<reference evidence="1 2" key="1">
    <citation type="journal article" date="2020" name="IScience">
        <title>Genome Sequencing of the Endangered Kingdonia uniflora (Circaeasteraceae, Ranunculales) Reveals Potential Mechanisms of Evolutionary Specialization.</title>
        <authorList>
            <person name="Sun Y."/>
            <person name="Deng T."/>
            <person name="Zhang A."/>
            <person name="Moore M.J."/>
            <person name="Landis J.B."/>
            <person name="Lin N."/>
            <person name="Zhang H."/>
            <person name="Zhang X."/>
            <person name="Huang J."/>
            <person name="Zhang X."/>
            <person name="Sun H."/>
            <person name="Wang H."/>
        </authorList>
    </citation>
    <scope>NUCLEOTIDE SEQUENCE [LARGE SCALE GENOMIC DNA]</scope>
    <source>
        <strain evidence="1">TB1705</strain>
        <tissue evidence="1">Leaf</tissue>
    </source>
</reference>
<dbReference type="EMBL" id="JACGCM010002827">
    <property type="protein sequence ID" value="KAF6134848.1"/>
    <property type="molecule type" value="Genomic_DNA"/>
</dbReference>
<keyword evidence="2" id="KW-1185">Reference proteome</keyword>
<sequence>SSLSVSQYLIFSLYLIESLWKIKESLNPLYLISSLYMYICISNLCSQSSTNKKCISKERPIFSLGALDFLSSIISSRGNNGDLSTTLSYLLY</sequence>
<organism evidence="1 2">
    <name type="scientific">Kingdonia uniflora</name>
    <dbReference type="NCBI Taxonomy" id="39325"/>
    <lineage>
        <taxon>Eukaryota</taxon>
        <taxon>Viridiplantae</taxon>
        <taxon>Streptophyta</taxon>
        <taxon>Embryophyta</taxon>
        <taxon>Tracheophyta</taxon>
        <taxon>Spermatophyta</taxon>
        <taxon>Magnoliopsida</taxon>
        <taxon>Ranunculales</taxon>
        <taxon>Circaeasteraceae</taxon>
        <taxon>Kingdonia</taxon>
    </lineage>
</organism>
<name>A0A7J7KWZ5_9MAGN</name>
<dbReference type="Proteomes" id="UP000541444">
    <property type="component" value="Unassembled WGS sequence"/>
</dbReference>
<evidence type="ECO:0000313" key="1">
    <source>
        <dbReference type="EMBL" id="KAF6134848.1"/>
    </source>
</evidence>
<accession>A0A7J7KWZ5</accession>
<protein>
    <submittedName>
        <fullName evidence="1">Uncharacterized protein</fullName>
    </submittedName>
</protein>
<evidence type="ECO:0000313" key="2">
    <source>
        <dbReference type="Proteomes" id="UP000541444"/>
    </source>
</evidence>
<proteinExistence type="predicted"/>
<comment type="caution">
    <text evidence="1">The sequence shown here is derived from an EMBL/GenBank/DDBJ whole genome shotgun (WGS) entry which is preliminary data.</text>
</comment>
<gene>
    <name evidence="1" type="ORF">GIB67_002249</name>
</gene>
<feature type="non-terminal residue" evidence="1">
    <location>
        <position position="1"/>
    </location>
</feature>
<dbReference type="AlphaFoldDB" id="A0A7J7KWZ5"/>